<proteinExistence type="predicted"/>
<dbReference type="PRINTS" id="PR00625">
    <property type="entry name" value="JDOMAIN"/>
</dbReference>
<sequence length="280" mass="33203">MLVRWWCCVVVGMMVVTPTQGWSAQEMQFFDTIEEVNQNFYELLGVTQDAPLSEIKKAYRRLSLLTHPDKNDSPDAEEKFRQLVSVYEILRDEEQRAHYDQLLIDGLPDWRSAIYYYRKARKMSMVEISIILTVVISVTQYLMAWGSYIDKKHCMEETLLKKYKIKDGKKKKAEDLENIQLMEEELSQIPKPRWWNILPVQLLKLIVFLVTSSPAIVREALAMMKEQRERKIQEKKDKEEEEKRKQEEEEKRKEKKASRKERKRVNVLPDLSNGECILVA</sequence>
<feature type="signal peptide" evidence="8">
    <location>
        <begin position="1"/>
        <end position="21"/>
    </location>
</feature>
<dbReference type="EMBL" id="JARKIK010000089">
    <property type="protein sequence ID" value="KAK8723462.1"/>
    <property type="molecule type" value="Genomic_DNA"/>
</dbReference>
<evidence type="ECO:0000259" key="9">
    <source>
        <dbReference type="PROSITE" id="PS50076"/>
    </source>
</evidence>
<evidence type="ECO:0000256" key="4">
    <source>
        <dbReference type="ARBA" id="ARBA00023136"/>
    </source>
</evidence>
<keyword evidence="11" id="KW-1185">Reference proteome</keyword>
<feature type="non-terminal residue" evidence="10">
    <location>
        <position position="280"/>
    </location>
</feature>
<protein>
    <recommendedName>
        <fullName evidence="9">J domain-containing protein</fullName>
    </recommendedName>
</protein>
<evidence type="ECO:0000256" key="3">
    <source>
        <dbReference type="ARBA" id="ARBA00022989"/>
    </source>
</evidence>
<dbReference type="PANTHER" id="PTHR44653">
    <property type="entry name" value="DNAJ HOMOLOG SUBFAMILY C MEMBER 1"/>
    <property type="match status" value="1"/>
</dbReference>
<dbReference type="InterPro" id="IPR036869">
    <property type="entry name" value="J_dom_sf"/>
</dbReference>
<dbReference type="PANTHER" id="PTHR44653:SF2">
    <property type="entry name" value="DNAJ HOMOLOG SUBFAMILY C MEMBER 1"/>
    <property type="match status" value="1"/>
</dbReference>
<feature type="transmembrane region" description="Helical" evidence="7">
    <location>
        <begin position="128"/>
        <end position="149"/>
    </location>
</feature>
<dbReference type="InterPro" id="IPR001623">
    <property type="entry name" value="DnaJ_domain"/>
</dbReference>
<dbReference type="CDD" id="cd06257">
    <property type="entry name" value="DnaJ"/>
    <property type="match status" value="1"/>
</dbReference>
<keyword evidence="2 8" id="KW-0732">Signal</keyword>
<evidence type="ECO:0000256" key="8">
    <source>
        <dbReference type="SAM" id="SignalP"/>
    </source>
</evidence>
<dbReference type="Proteomes" id="UP001445076">
    <property type="component" value="Unassembled WGS sequence"/>
</dbReference>
<feature type="domain" description="J" evidence="9">
    <location>
        <begin position="39"/>
        <end position="103"/>
    </location>
</feature>
<keyword evidence="3 7" id="KW-1133">Transmembrane helix</keyword>
<evidence type="ECO:0000256" key="2">
    <source>
        <dbReference type="ARBA" id="ARBA00022729"/>
    </source>
</evidence>
<feature type="region of interest" description="Disordered" evidence="6">
    <location>
        <begin position="229"/>
        <end position="265"/>
    </location>
</feature>
<dbReference type="InterPro" id="IPR018253">
    <property type="entry name" value="DnaJ_domain_CS"/>
</dbReference>
<feature type="compositionally biased region" description="Basic residues" evidence="6">
    <location>
        <begin position="253"/>
        <end position="265"/>
    </location>
</feature>
<dbReference type="Gene3D" id="1.10.287.110">
    <property type="entry name" value="DnaJ domain"/>
    <property type="match status" value="1"/>
</dbReference>
<name>A0AAW0W2K3_CHEQU</name>
<evidence type="ECO:0000313" key="10">
    <source>
        <dbReference type="EMBL" id="KAK8723462.1"/>
    </source>
</evidence>
<evidence type="ECO:0000256" key="1">
    <source>
        <dbReference type="ARBA" id="ARBA00022692"/>
    </source>
</evidence>
<dbReference type="GO" id="GO:0012505">
    <property type="term" value="C:endomembrane system"/>
    <property type="evidence" value="ECO:0007669"/>
    <property type="project" value="UniProtKB-SubCell"/>
</dbReference>
<comment type="caution">
    <text evidence="10">The sequence shown here is derived from an EMBL/GenBank/DDBJ whole genome shotgun (WGS) entry which is preliminary data.</text>
</comment>
<feature type="transmembrane region" description="Helical" evidence="7">
    <location>
        <begin position="202"/>
        <end position="221"/>
    </location>
</feature>
<comment type="subcellular location">
    <subcellularLocation>
        <location evidence="5">Endomembrane system</location>
        <topology evidence="5">Single-pass membrane protein</topology>
    </subcellularLocation>
</comment>
<accession>A0AAW0W2K3</accession>
<dbReference type="SMART" id="SM00271">
    <property type="entry name" value="DnaJ"/>
    <property type="match status" value="1"/>
</dbReference>
<evidence type="ECO:0000256" key="7">
    <source>
        <dbReference type="SAM" id="Phobius"/>
    </source>
</evidence>
<dbReference type="PROSITE" id="PS00636">
    <property type="entry name" value="DNAJ_1"/>
    <property type="match status" value="1"/>
</dbReference>
<keyword evidence="4 7" id="KW-0472">Membrane</keyword>
<feature type="chain" id="PRO_5043373667" description="J domain-containing protein" evidence="8">
    <location>
        <begin position="22"/>
        <end position="280"/>
    </location>
</feature>
<dbReference type="AlphaFoldDB" id="A0AAW0W2K3"/>
<dbReference type="InterPro" id="IPR052606">
    <property type="entry name" value="DnaJ_domain_protein"/>
</dbReference>
<dbReference type="SUPFAM" id="SSF46565">
    <property type="entry name" value="Chaperone J-domain"/>
    <property type="match status" value="1"/>
</dbReference>
<feature type="compositionally biased region" description="Basic and acidic residues" evidence="6">
    <location>
        <begin position="229"/>
        <end position="252"/>
    </location>
</feature>
<dbReference type="PROSITE" id="PS50076">
    <property type="entry name" value="DNAJ_2"/>
    <property type="match status" value="1"/>
</dbReference>
<keyword evidence="1 7" id="KW-0812">Transmembrane</keyword>
<evidence type="ECO:0000313" key="11">
    <source>
        <dbReference type="Proteomes" id="UP001445076"/>
    </source>
</evidence>
<evidence type="ECO:0000256" key="5">
    <source>
        <dbReference type="ARBA" id="ARBA00037847"/>
    </source>
</evidence>
<gene>
    <name evidence="10" type="ORF">OTU49_011723</name>
</gene>
<organism evidence="10 11">
    <name type="scientific">Cherax quadricarinatus</name>
    <name type="common">Australian red claw crayfish</name>
    <dbReference type="NCBI Taxonomy" id="27406"/>
    <lineage>
        <taxon>Eukaryota</taxon>
        <taxon>Metazoa</taxon>
        <taxon>Ecdysozoa</taxon>
        <taxon>Arthropoda</taxon>
        <taxon>Crustacea</taxon>
        <taxon>Multicrustacea</taxon>
        <taxon>Malacostraca</taxon>
        <taxon>Eumalacostraca</taxon>
        <taxon>Eucarida</taxon>
        <taxon>Decapoda</taxon>
        <taxon>Pleocyemata</taxon>
        <taxon>Astacidea</taxon>
        <taxon>Parastacoidea</taxon>
        <taxon>Parastacidae</taxon>
        <taxon>Cherax</taxon>
    </lineage>
</organism>
<reference evidence="10 11" key="1">
    <citation type="journal article" date="2024" name="BMC Genomics">
        <title>Genome assembly of redclaw crayfish (Cherax quadricarinatus) provides insights into its immune adaptation and hypoxia tolerance.</title>
        <authorList>
            <person name="Liu Z."/>
            <person name="Zheng J."/>
            <person name="Li H."/>
            <person name="Fang K."/>
            <person name="Wang S."/>
            <person name="He J."/>
            <person name="Zhou D."/>
            <person name="Weng S."/>
            <person name="Chi M."/>
            <person name="Gu Z."/>
            <person name="He J."/>
            <person name="Li F."/>
            <person name="Wang M."/>
        </authorList>
    </citation>
    <scope>NUCLEOTIDE SEQUENCE [LARGE SCALE GENOMIC DNA]</scope>
    <source>
        <strain evidence="10">ZL_2023a</strain>
    </source>
</reference>
<evidence type="ECO:0000256" key="6">
    <source>
        <dbReference type="SAM" id="MobiDB-lite"/>
    </source>
</evidence>
<dbReference type="Pfam" id="PF00226">
    <property type="entry name" value="DnaJ"/>
    <property type="match status" value="1"/>
</dbReference>